<name>A0ABT2XNQ6_9GAMM</name>
<dbReference type="RefSeq" id="WP_197612389.1">
    <property type="nucleotide sequence ID" value="NZ_JAHWBK010000017.1"/>
</dbReference>
<organism evidence="2 3">
    <name type="scientific">Stenotrophomonas riyadhensis</name>
    <dbReference type="NCBI Taxonomy" id="2859893"/>
    <lineage>
        <taxon>Bacteria</taxon>
        <taxon>Pseudomonadati</taxon>
        <taxon>Pseudomonadota</taxon>
        <taxon>Gammaproteobacteria</taxon>
        <taxon>Lysobacterales</taxon>
        <taxon>Lysobacteraceae</taxon>
        <taxon>Stenotrophomonas</taxon>
    </lineage>
</organism>
<dbReference type="EMBL" id="JAHWBK010000017">
    <property type="protein sequence ID" value="MCV0326708.1"/>
    <property type="molecule type" value="Genomic_DNA"/>
</dbReference>
<evidence type="ECO:0000313" key="3">
    <source>
        <dbReference type="Proteomes" id="UP001208054"/>
    </source>
</evidence>
<keyword evidence="3" id="KW-1185">Reference proteome</keyword>
<reference evidence="2 3" key="1">
    <citation type="submission" date="2021-07" db="EMBL/GenBank/DDBJ databases">
        <title>Clinical implication of Pseudomonas aeruginosa: further insight on the antimicrobial resistance.</title>
        <authorList>
            <person name="Macori G."/>
            <person name="Fanning S."/>
            <person name="Alqahtani A."/>
        </authorList>
    </citation>
    <scope>NUCLEOTIDE SEQUENCE [LARGE SCALE GENOMIC DNA]</scope>
    <source>
        <strain evidence="2 3">CFS3442</strain>
    </source>
</reference>
<dbReference type="InterPro" id="IPR012433">
    <property type="entry name" value="Imm11"/>
</dbReference>
<evidence type="ECO:0000313" key="2">
    <source>
        <dbReference type="EMBL" id="MCV0326708.1"/>
    </source>
</evidence>
<dbReference type="Proteomes" id="UP001208054">
    <property type="component" value="Unassembled WGS sequence"/>
</dbReference>
<feature type="domain" description="Immunity MXAN-0049 protein" evidence="1">
    <location>
        <begin position="34"/>
        <end position="141"/>
    </location>
</feature>
<comment type="caution">
    <text evidence="2">The sequence shown here is derived from an EMBL/GenBank/DDBJ whole genome shotgun (WGS) entry which is preliminary data.</text>
</comment>
<proteinExistence type="predicted"/>
<evidence type="ECO:0000259" key="1">
    <source>
        <dbReference type="Pfam" id="PF07791"/>
    </source>
</evidence>
<accession>A0ABT2XNQ6</accession>
<gene>
    <name evidence="2" type="ORF">KYJ44_20540</name>
</gene>
<dbReference type="Pfam" id="PF07791">
    <property type="entry name" value="Imm11"/>
    <property type="match status" value="1"/>
</dbReference>
<sequence>MILSWKTPIHYNEKLIGAYDARIGSYEASCSNFDYLALLDGQPYPRGMDRPPVFFQCSAQKLLKYDCLWLLGGIPLISERLADFLNAQAPTDIELIEPRHLVADQQDVHQRFYIVNASRSVEAIDHARSGAERDDDGNIIYFNQTWFLDAPPDMGRIAREAQSGDLLISAGLADLMIDSGFKGDTGLGFFRAERRFMPYRGHA</sequence>
<protein>
    <recommendedName>
        <fullName evidence="1">Immunity MXAN-0049 protein domain-containing protein</fullName>
    </recommendedName>
</protein>